<keyword evidence="1" id="KW-0812">Transmembrane</keyword>
<feature type="transmembrane region" description="Helical" evidence="1">
    <location>
        <begin position="6"/>
        <end position="27"/>
    </location>
</feature>
<gene>
    <name evidence="3" type="ORF">DPMN_033557</name>
    <name evidence="2" type="ORF">DPMN_059302</name>
</gene>
<evidence type="ECO:0000313" key="2">
    <source>
        <dbReference type="EMBL" id="KAH3716578.1"/>
    </source>
</evidence>
<reference evidence="2" key="2">
    <citation type="submission" date="2020-11" db="EMBL/GenBank/DDBJ databases">
        <authorList>
            <person name="McCartney M.A."/>
            <person name="Auch B."/>
            <person name="Kono T."/>
            <person name="Mallez S."/>
            <person name="Becker A."/>
            <person name="Gohl D.M."/>
            <person name="Silverstein K.A.T."/>
            <person name="Koren S."/>
            <person name="Bechman K.B."/>
            <person name="Herman A."/>
            <person name="Abrahante J.E."/>
            <person name="Garbe J."/>
        </authorList>
    </citation>
    <scope>NUCLEOTIDE SEQUENCE</scope>
    <source>
        <strain evidence="2">Duluth1</strain>
        <tissue evidence="2">Whole animal</tissue>
    </source>
</reference>
<dbReference type="EMBL" id="JAIWYP010000002">
    <property type="protein sequence ID" value="KAH3870373.1"/>
    <property type="molecule type" value="Genomic_DNA"/>
</dbReference>
<organism evidence="2 4">
    <name type="scientific">Dreissena polymorpha</name>
    <name type="common">Zebra mussel</name>
    <name type="synonym">Mytilus polymorpha</name>
    <dbReference type="NCBI Taxonomy" id="45954"/>
    <lineage>
        <taxon>Eukaryota</taxon>
        <taxon>Metazoa</taxon>
        <taxon>Spiralia</taxon>
        <taxon>Lophotrochozoa</taxon>
        <taxon>Mollusca</taxon>
        <taxon>Bivalvia</taxon>
        <taxon>Autobranchia</taxon>
        <taxon>Heteroconchia</taxon>
        <taxon>Euheterodonta</taxon>
        <taxon>Imparidentia</taxon>
        <taxon>Neoheterodontei</taxon>
        <taxon>Myida</taxon>
        <taxon>Dreissenoidea</taxon>
        <taxon>Dreissenidae</taxon>
        <taxon>Dreissena</taxon>
    </lineage>
</organism>
<name>A0A9D4C3V5_DREPO</name>
<dbReference type="Proteomes" id="UP000828390">
    <property type="component" value="Unassembled WGS sequence"/>
</dbReference>
<proteinExistence type="predicted"/>
<evidence type="ECO:0000313" key="3">
    <source>
        <dbReference type="EMBL" id="KAH3870373.1"/>
    </source>
</evidence>
<reference evidence="2" key="1">
    <citation type="journal article" date="2019" name="bioRxiv">
        <title>The Genome of the Zebra Mussel, Dreissena polymorpha: A Resource for Invasive Species Research.</title>
        <authorList>
            <person name="McCartney M.A."/>
            <person name="Auch B."/>
            <person name="Kono T."/>
            <person name="Mallez S."/>
            <person name="Zhang Y."/>
            <person name="Obille A."/>
            <person name="Becker A."/>
            <person name="Abrahante J.E."/>
            <person name="Garbe J."/>
            <person name="Badalamenti J.P."/>
            <person name="Herman A."/>
            <person name="Mangelson H."/>
            <person name="Liachko I."/>
            <person name="Sullivan S."/>
            <person name="Sone E.D."/>
            <person name="Koren S."/>
            <person name="Silverstein K.A.T."/>
            <person name="Beckman K.B."/>
            <person name="Gohl D.M."/>
        </authorList>
    </citation>
    <scope>NUCLEOTIDE SEQUENCE</scope>
    <source>
        <strain evidence="2">Duluth1</strain>
        <tissue evidence="2">Whole animal</tissue>
    </source>
</reference>
<dbReference type="EMBL" id="JAIWYP010000013">
    <property type="protein sequence ID" value="KAH3716578.1"/>
    <property type="molecule type" value="Genomic_DNA"/>
</dbReference>
<sequence>MRAGWLAGGLAGWLAGGISFHRVMVLLSLKSNYQKRLCSNFPLTTTTGSVKCSHRVMVPHQGLVQANEEKGIFISI</sequence>
<keyword evidence="4" id="KW-1185">Reference proteome</keyword>
<protein>
    <submittedName>
        <fullName evidence="2">Uncharacterized protein</fullName>
    </submittedName>
</protein>
<accession>A0A9D4C3V5</accession>
<evidence type="ECO:0000313" key="4">
    <source>
        <dbReference type="Proteomes" id="UP000828390"/>
    </source>
</evidence>
<keyword evidence="1" id="KW-0472">Membrane</keyword>
<dbReference type="AlphaFoldDB" id="A0A9D4C3V5"/>
<keyword evidence="1" id="KW-1133">Transmembrane helix</keyword>
<evidence type="ECO:0000256" key="1">
    <source>
        <dbReference type="SAM" id="Phobius"/>
    </source>
</evidence>
<comment type="caution">
    <text evidence="2">The sequence shown here is derived from an EMBL/GenBank/DDBJ whole genome shotgun (WGS) entry which is preliminary data.</text>
</comment>